<dbReference type="SUPFAM" id="SSF81383">
    <property type="entry name" value="F-box domain"/>
    <property type="match status" value="1"/>
</dbReference>
<dbReference type="SMART" id="SM00256">
    <property type="entry name" value="FBOX"/>
    <property type="match status" value="1"/>
</dbReference>
<accession>A0A7J0EHQ2</accession>
<proteinExistence type="predicted"/>
<organism evidence="2 3">
    <name type="scientific">Actinidia rufa</name>
    <dbReference type="NCBI Taxonomy" id="165716"/>
    <lineage>
        <taxon>Eukaryota</taxon>
        <taxon>Viridiplantae</taxon>
        <taxon>Streptophyta</taxon>
        <taxon>Embryophyta</taxon>
        <taxon>Tracheophyta</taxon>
        <taxon>Spermatophyta</taxon>
        <taxon>Magnoliopsida</taxon>
        <taxon>eudicotyledons</taxon>
        <taxon>Gunneridae</taxon>
        <taxon>Pentapetalae</taxon>
        <taxon>asterids</taxon>
        <taxon>Ericales</taxon>
        <taxon>Actinidiaceae</taxon>
        <taxon>Actinidia</taxon>
    </lineage>
</organism>
<comment type="caution">
    <text evidence="2">The sequence shown here is derived from an EMBL/GenBank/DDBJ whole genome shotgun (WGS) entry which is preliminary data.</text>
</comment>
<dbReference type="InterPro" id="IPR001810">
    <property type="entry name" value="F-box_dom"/>
</dbReference>
<feature type="domain" description="F-box" evidence="1">
    <location>
        <begin position="17"/>
        <end position="64"/>
    </location>
</feature>
<dbReference type="Gene3D" id="1.20.1280.50">
    <property type="match status" value="1"/>
</dbReference>
<dbReference type="InterPro" id="IPR036047">
    <property type="entry name" value="F-box-like_dom_sf"/>
</dbReference>
<dbReference type="EMBL" id="BJWL01000004">
    <property type="protein sequence ID" value="GFY85998.1"/>
    <property type="molecule type" value="Genomic_DNA"/>
</dbReference>
<evidence type="ECO:0000313" key="3">
    <source>
        <dbReference type="Proteomes" id="UP000585474"/>
    </source>
</evidence>
<dbReference type="AlphaFoldDB" id="A0A7J0EHQ2"/>
<dbReference type="InterPro" id="IPR050796">
    <property type="entry name" value="SCF_F-box_component"/>
</dbReference>
<sequence length="294" mass="32942">MEHKTSNFQAKSPEMDPGIWSRLPEHLLEHVLSLLPLKTFLQLQPTCKHFKSLIFSPNFVAKHVSSSSKSPFSLRFSCSLTHSSATFTISTTQSSTPGAGYPSPPLPRYPAPPPAQCSSASPTASSVSLSPHSSSFLVCNLLQKSSRVVNFPKKYFRFELFTLVPSPNGYKLFMLCSCSGSSNNTFVYDSTRNLWHQFDRVDSFLGDKLSSGRRFLQRVLVFHVPGAVLDSLLRLRNLEMAETRDPLAARAYVLPASKRWVRQILLDWRNWAGRDFEGNEVVGIGWRWGKLGGD</sequence>
<name>A0A7J0EHQ2_9ERIC</name>
<dbReference type="PANTHER" id="PTHR31672:SF12">
    <property type="entry name" value="F-BOX DOMAIN-CONTAINING PROTEIN"/>
    <property type="match status" value="1"/>
</dbReference>
<dbReference type="OrthoDB" id="1703411at2759"/>
<keyword evidence="3" id="KW-1185">Reference proteome</keyword>
<dbReference type="Pfam" id="PF00646">
    <property type="entry name" value="F-box"/>
    <property type="match status" value="1"/>
</dbReference>
<dbReference type="PANTHER" id="PTHR31672">
    <property type="entry name" value="BNACNNG10540D PROTEIN"/>
    <property type="match status" value="1"/>
</dbReference>
<dbReference type="Proteomes" id="UP000585474">
    <property type="component" value="Unassembled WGS sequence"/>
</dbReference>
<protein>
    <submittedName>
        <fullName evidence="2">Galactose oxidase/kelch repeat superfamily protein</fullName>
    </submittedName>
</protein>
<reference evidence="2 3" key="1">
    <citation type="submission" date="2019-07" db="EMBL/GenBank/DDBJ databases">
        <title>De Novo Assembly of kiwifruit Actinidia rufa.</title>
        <authorList>
            <person name="Sugita-Konishi S."/>
            <person name="Sato K."/>
            <person name="Mori E."/>
            <person name="Abe Y."/>
            <person name="Kisaki G."/>
            <person name="Hamano K."/>
            <person name="Suezawa K."/>
            <person name="Otani M."/>
            <person name="Fukuda T."/>
            <person name="Manabe T."/>
            <person name="Gomi K."/>
            <person name="Tabuchi M."/>
            <person name="Akimitsu K."/>
            <person name="Kataoka I."/>
        </authorList>
    </citation>
    <scope>NUCLEOTIDE SEQUENCE [LARGE SCALE GENOMIC DNA]</scope>
    <source>
        <strain evidence="3">cv. Fuchu</strain>
    </source>
</reference>
<dbReference type="PROSITE" id="PS50181">
    <property type="entry name" value="FBOX"/>
    <property type="match status" value="1"/>
</dbReference>
<gene>
    <name evidence="2" type="ORF">Acr_04g0007360</name>
</gene>
<dbReference type="FunFam" id="1.20.1280.50:FF:000085">
    <property type="entry name" value="F-box domain containing protein"/>
    <property type="match status" value="1"/>
</dbReference>
<evidence type="ECO:0000313" key="2">
    <source>
        <dbReference type="EMBL" id="GFY85998.1"/>
    </source>
</evidence>
<evidence type="ECO:0000259" key="1">
    <source>
        <dbReference type="PROSITE" id="PS50181"/>
    </source>
</evidence>